<name>A0A9J6BL92_POLVA</name>
<keyword evidence="4" id="KW-1185">Reference proteome</keyword>
<dbReference type="GO" id="GO:0006364">
    <property type="term" value="P:rRNA processing"/>
    <property type="evidence" value="ECO:0007669"/>
    <property type="project" value="TreeGrafter"/>
</dbReference>
<feature type="compositionally biased region" description="Polar residues" evidence="2">
    <location>
        <begin position="710"/>
        <end position="725"/>
    </location>
</feature>
<accession>A0A9J6BL92</accession>
<sequence>MENSKEIEKDAEKNRTQMKNNVLMVQMLEQTNQQSDKNAKEIRIKNINRYLKSTQDYRSLGLLSLSDYLELHSVNTTSFVSEKECQELDWIETILKYIDNKSETPDKCFPIIEKLLNITSQNDDMRKIVQSKYVKKVVESITSSPQSISSLRCLATLLREFSGTSGVFKNQIYEYCIAIIDEINFDLVNMAGICLNLLQQTRGGEIGGAAHQRNWAEFHEKLLNSLNEQFIILLSTGEDLKAGKSEKLKIPEFKKQKDIPLIYIQQEQFIRFKNICIILEATLTQSFPSSKIIQMNRIITFIDKRTSYNQAQINKKNGESHVPYILHIEIQKCLLNLLKAMIIAVNSNILLHSKDVCDVLWKCLKSTNIAYDESKISGNLSLRNAIYDVLIEFLKISPNNHFVYKSAENFIKEALLDITPLQTEVILTLPNAQSKAKKKKGGENKKTLTKGFVDNCLKLHQKICSKSLEFLSHLIMYNGAAMKSVLYKILQDKVLSISFKTLSKTLTKLDLYDSNECRMHLLELNYRLITHSSSRNATPMSFSIEIFKKFKDHDQDPKIRQKAFELIKNVEAILHNRKDPIHFPPDMKDFRDTWLFNEKIVKSFEQIDNEKYQQYEKVYTSISNGNADINIKSNGNSTDEPELIEEEEICEAVVEKVSNTDEVSNDEKEKSIEENSESEDEEMIEEVKETPIKRKSLIKSSENPPKKILKQQSPAKMSNIVATSNENEEDIVNSYLEDFCGEAL</sequence>
<feature type="coiled-coil region" evidence="1">
    <location>
        <begin position="1"/>
        <end position="45"/>
    </location>
</feature>
<organism evidence="3 4">
    <name type="scientific">Polypedilum vanderplanki</name>
    <name type="common">Sleeping chironomid midge</name>
    <dbReference type="NCBI Taxonomy" id="319348"/>
    <lineage>
        <taxon>Eukaryota</taxon>
        <taxon>Metazoa</taxon>
        <taxon>Ecdysozoa</taxon>
        <taxon>Arthropoda</taxon>
        <taxon>Hexapoda</taxon>
        <taxon>Insecta</taxon>
        <taxon>Pterygota</taxon>
        <taxon>Neoptera</taxon>
        <taxon>Endopterygota</taxon>
        <taxon>Diptera</taxon>
        <taxon>Nematocera</taxon>
        <taxon>Chironomoidea</taxon>
        <taxon>Chironomidae</taxon>
        <taxon>Chironominae</taxon>
        <taxon>Polypedilum</taxon>
        <taxon>Polypedilum</taxon>
    </lineage>
</organism>
<feature type="compositionally biased region" description="Acidic residues" evidence="2">
    <location>
        <begin position="674"/>
        <end position="684"/>
    </location>
</feature>
<dbReference type="InterPro" id="IPR016024">
    <property type="entry name" value="ARM-type_fold"/>
</dbReference>
<keyword evidence="1" id="KW-0175">Coiled coil</keyword>
<comment type="caution">
    <text evidence="3">The sequence shown here is derived from an EMBL/GenBank/DDBJ whole genome shotgun (WGS) entry which is preliminary data.</text>
</comment>
<proteinExistence type="predicted"/>
<dbReference type="EMBL" id="JADBJN010000003">
    <property type="protein sequence ID" value="KAG5670480.1"/>
    <property type="molecule type" value="Genomic_DNA"/>
</dbReference>
<dbReference type="GO" id="GO:0005634">
    <property type="term" value="C:nucleus"/>
    <property type="evidence" value="ECO:0007669"/>
    <property type="project" value="TreeGrafter"/>
</dbReference>
<dbReference type="PANTHER" id="PTHR34105:SF1">
    <property type="entry name" value="PROLINE-, GLUTAMIC ACID- AND LEUCINE-RICH PROTEIN 1"/>
    <property type="match status" value="1"/>
</dbReference>
<evidence type="ECO:0000256" key="2">
    <source>
        <dbReference type="SAM" id="MobiDB-lite"/>
    </source>
</evidence>
<dbReference type="AlphaFoldDB" id="A0A9J6BL92"/>
<evidence type="ECO:0000256" key="1">
    <source>
        <dbReference type="SAM" id="Coils"/>
    </source>
</evidence>
<dbReference type="SUPFAM" id="SSF48371">
    <property type="entry name" value="ARM repeat"/>
    <property type="match status" value="1"/>
</dbReference>
<gene>
    <name evidence="3" type="ORF">PVAND_000742</name>
</gene>
<dbReference type="Proteomes" id="UP001107558">
    <property type="component" value="Chromosome 3"/>
</dbReference>
<feature type="region of interest" description="Disordered" evidence="2">
    <location>
        <begin position="658"/>
        <end position="728"/>
    </location>
</feature>
<dbReference type="OrthoDB" id="20900at2759"/>
<protein>
    <submittedName>
        <fullName evidence="3">Uncharacterized protein</fullName>
    </submittedName>
</protein>
<evidence type="ECO:0000313" key="3">
    <source>
        <dbReference type="EMBL" id="KAG5670480.1"/>
    </source>
</evidence>
<evidence type="ECO:0000313" key="4">
    <source>
        <dbReference type="Proteomes" id="UP001107558"/>
    </source>
</evidence>
<reference evidence="3" key="1">
    <citation type="submission" date="2021-03" db="EMBL/GenBank/DDBJ databases">
        <title>Chromosome level genome of the anhydrobiotic midge Polypedilum vanderplanki.</title>
        <authorList>
            <person name="Yoshida Y."/>
            <person name="Kikawada T."/>
            <person name="Gusev O."/>
        </authorList>
    </citation>
    <scope>NUCLEOTIDE SEQUENCE</scope>
    <source>
        <strain evidence="3">NIAS01</strain>
        <tissue evidence="3">Whole body or cell culture</tissue>
    </source>
</reference>
<dbReference type="PANTHER" id="PTHR34105">
    <property type="entry name" value="PROLINE-, GLUTAMIC ACID- AND LEUCINE-RICH PROTEIN 1"/>
    <property type="match status" value="1"/>
</dbReference>